<name>A0ABS1UBV4_9PROT</name>
<evidence type="ECO:0000313" key="6">
    <source>
        <dbReference type="Proteomes" id="UP000660885"/>
    </source>
</evidence>
<dbReference type="RefSeq" id="WP_202835385.1">
    <property type="nucleotide sequence ID" value="NZ_JAETWB010000050.1"/>
</dbReference>
<sequence length="158" mass="17652">MNRTEQEMQIAIAHHLDWMAQLGRRFVWFAVPNGIPLGASSPVERRHAARIGGIFRAQGMKSGVPDIIIVAKSQILFVELKALSGRESAQQREWRTALTALGWSVTILVAADPGDAVEQIYHLLDQRRLLPDNVRIPANGGATNMHRSLKYNKNHDLN</sequence>
<dbReference type="InterPro" id="IPR014883">
    <property type="entry name" value="VRR_NUC"/>
</dbReference>
<keyword evidence="3" id="KW-0378">Hydrolase</keyword>
<accession>A0ABS1UBV4</accession>
<dbReference type="InterPro" id="IPR011856">
    <property type="entry name" value="tRNA_endonuc-like_dom_sf"/>
</dbReference>
<evidence type="ECO:0000259" key="4">
    <source>
        <dbReference type="SMART" id="SM00990"/>
    </source>
</evidence>
<dbReference type="SMART" id="SM00990">
    <property type="entry name" value="VRR_NUC"/>
    <property type="match status" value="1"/>
</dbReference>
<comment type="caution">
    <text evidence="5">The sequence shown here is derived from an EMBL/GenBank/DDBJ whole genome shotgun (WGS) entry which is preliminary data.</text>
</comment>
<evidence type="ECO:0000256" key="1">
    <source>
        <dbReference type="ARBA" id="ARBA00001946"/>
    </source>
</evidence>
<protein>
    <submittedName>
        <fullName evidence="5">VRR-NUC domain-containing protein</fullName>
    </submittedName>
</protein>
<dbReference type="EMBL" id="JAETWB010000050">
    <property type="protein sequence ID" value="MBL6082173.1"/>
    <property type="molecule type" value="Genomic_DNA"/>
</dbReference>
<evidence type="ECO:0000313" key="5">
    <source>
        <dbReference type="EMBL" id="MBL6082173.1"/>
    </source>
</evidence>
<dbReference type="Proteomes" id="UP000660885">
    <property type="component" value="Unassembled WGS sequence"/>
</dbReference>
<keyword evidence="6" id="KW-1185">Reference proteome</keyword>
<gene>
    <name evidence="5" type="ORF">JMJ56_29795</name>
</gene>
<comment type="cofactor">
    <cofactor evidence="1">
        <name>Mg(2+)</name>
        <dbReference type="ChEBI" id="CHEBI:18420"/>
    </cofactor>
</comment>
<dbReference type="Gene3D" id="3.40.1350.10">
    <property type="match status" value="1"/>
</dbReference>
<reference evidence="5 6" key="1">
    <citation type="submission" date="2021-01" db="EMBL/GenBank/DDBJ databases">
        <title>Belnapia mucosa sp. nov. and Belnapia arida sp. nov., isolated from the Tabernas Desert (Almeria, Spain).</title>
        <authorList>
            <person name="Molina-Menor E."/>
            <person name="Vidal-Verdu A."/>
            <person name="Calonge A."/>
            <person name="Satari L."/>
            <person name="Pereto J."/>
            <person name="Porcar M."/>
        </authorList>
    </citation>
    <scope>NUCLEOTIDE SEQUENCE [LARGE SCALE GENOMIC DNA]</scope>
    <source>
        <strain evidence="5 6">T18</strain>
    </source>
</reference>
<feature type="domain" description="VRR-NUC" evidence="4">
    <location>
        <begin position="3"/>
        <end position="112"/>
    </location>
</feature>
<evidence type="ECO:0000256" key="2">
    <source>
        <dbReference type="ARBA" id="ARBA00022722"/>
    </source>
</evidence>
<evidence type="ECO:0000256" key="3">
    <source>
        <dbReference type="ARBA" id="ARBA00022801"/>
    </source>
</evidence>
<proteinExistence type="predicted"/>
<dbReference type="Pfam" id="PF08774">
    <property type="entry name" value="VRR_NUC"/>
    <property type="match status" value="1"/>
</dbReference>
<organism evidence="5 6">
    <name type="scientific">Belnapia arida</name>
    <dbReference type="NCBI Taxonomy" id="2804533"/>
    <lineage>
        <taxon>Bacteria</taxon>
        <taxon>Pseudomonadati</taxon>
        <taxon>Pseudomonadota</taxon>
        <taxon>Alphaproteobacteria</taxon>
        <taxon>Acetobacterales</taxon>
        <taxon>Roseomonadaceae</taxon>
        <taxon>Belnapia</taxon>
    </lineage>
</organism>
<keyword evidence="2" id="KW-0540">Nuclease</keyword>